<dbReference type="KEGG" id="dli:dnl_59820"/>
<reference evidence="1" key="1">
    <citation type="journal article" date="2021" name="Microb. Physiol.">
        <title>Proteogenomic Insights into the Physiology of Marine, Sulfate-Reducing, Filamentous Desulfonema limicola and Desulfonema magnum.</title>
        <authorList>
            <person name="Schnaars V."/>
            <person name="Wohlbrand L."/>
            <person name="Scheve S."/>
            <person name="Hinrichs C."/>
            <person name="Reinhardt R."/>
            <person name="Rabus R."/>
        </authorList>
    </citation>
    <scope>NUCLEOTIDE SEQUENCE</scope>
    <source>
        <strain evidence="1">5ac10</strain>
    </source>
</reference>
<accession>A0A975BDC4</accession>
<dbReference type="AlphaFoldDB" id="A0A975BDC4"/>
<keyword evidence="2" id="KW-1185">Reference proteome</keyword>
<dbReference type="Proteomes" id="UP000663720">
    <property type="component" value="Chromosome"/>
</dbReference>
<name>A0A975BDC4_9BACT</name>
<sequence>MSSVFYSKKKYRQPQFPYLPFKEGMLDYLKLQRFNINLTIP</sequence>
<protein>
    <submittedName>
        <fullName evidence="1">Uncharacterized protein</fullName>
    </submittedName>
</protein>
<dbReference type="EMBL" id="CP061799">
    <property type="protein sequence ID" value="QTA83569.1"/>
    <property type="molecule type" value="Genomic_DNA"/>
</dbReference>
<gene>
    <name evidence="1" type="ORF">dnl_59820</name>
</gene>
<evidence type="ECO:0000313" key="2">
    <source>
        <dbReference type="Proteomes" id="UP000663720"/>
    </source>
</evidence>
<proteinExistence type="predicted"/>
<evidence type="ECO:0000313" key="1">
    <source>
        <dbReference type="EMBL" id="QTA83569.1"/>
    </source>
</evidence>
<organism evidence="1 2">
    <name type="scientific">Desulfonema limicola</name>
    <dbReference type="NCBI Taxonomy" id="45656"/>
    <lineage>
        <taxon>Bacteria</taxon>
        <taxon>Pseudomonadati</taxon>
        <taxon>Thermodesulfobacteriota</taxon>
        <taxon>Desulfobacteria</taxon>
        <taxon>Desulfobacterales</taxon>
        <taxon>Desulfococcaceae</taxon>
        <taxon>Desulfonema</taxon>
    </lineage>
</organism>